<dbReference type="GO" id="GO:0003735">
    <property type="term" value="F:structural constituent of ribosome"/>
    <property type="evidence" value="ECO:0007669"/>
    <property type="project" value="InterPro"/>
</dbReference>
<feature type="domain" description="Large ribosomal subunit protein uL6 alpha-beta" evidence="6">
    <location>
        <begin position="20"/>
        <end position="85"/>
    </location>
</feature>
<dbReference type="SUPFAM" id="SSF56053">
    <property type="entry name" value="Ribosomal protein L6"/>
    <property type="match status" value="2"/>
</dbReference>
<comment type="similarity">
    <text evidence="1">Belongs to the universal ribosomal protein uL6 family.</text>
</comment>
<dbReference type="PANTHER" id="PTHR11655:SF16">
    <property type="entry name" value="60S RIBOSOMAL PROTEIN L9"/>
    <property type="match status" value="1"/>
</dbReference>
<dbReference type="GO" id="GO:0002181">
    <property type="term" value="P:cytoplasmic translation"/>
    <property type="evidence" value="ECO:0007669"/>
    <property type="project" value="TreeGrafter"/>
</dbReference>
<organism evidence="7 8">
    <name type="scientific">Mizuhopecten yessoensis</name>
    <name type="common">Japanese scallop</name>
    <name type="synonym">Patinopecten yessoensis</name>
    <dbReference type="NCBI Taxonomy" id="6573"/>
    <lineage>
        <taxon>Eukaryota</taxon>
        <taxon>Metazoa</taxon>
        <taxon>Spiralia</taxon>
        <taxon>Lophotrochozoa</taxon>
        <taxon>Mollusca</taxon>
        <taxon>Bivalvia</taxon>
        <taxon>Autobranchia</taxon>
        <taxon>Pteriomorphia</taxon>
        <taxon>Pectinida</taxon>
        <taxon>Pectinoidea</taxon>
        <taxon>Pectinidae</taxon>
        <taxon>Mizuhopecten</taxon>
    </lineage>
</organism>
<dbReference type="EMBL" id="NEDP02005592">
    <property type="protein sequence ID" value="OWF37275.1"/>
    <property type="molecule type" value="Genomic_DNA"/>
</dbReference>
<evidence type="ECO:0000256" key="3">
    <source>
        <dbReference type="ARBA" id="ARBA00023274"/>
    </source>
</evidence>
<dbReference type="Pfam" id="PF00347">
    <property type="entry name" value="Ribosomal_L6"/>
    <property type="match status" value="2"/>
</dbReference>
<evidence type="ECO:0000313" key="7">
    <source>
        <dbReference type="EMBL" id="OWF37275.1"/>
    </source>
</evidence>
<evidence type="ECO:0000256" key="4">
    <source>
        <dbReference type="ARBA" id="ARBA00035246"/>
    </source>
</evidence>
<dbReference type="InterPro" id="IPR020040">
    <property type="entry name" value="Ribosomal_uL6_a/b-dom"/>
</dbReference>
<dbReference type="STRING" id="6573.A0A210PLC0"/>
<dbReference type="InterPro" id="IPR036789">
    <property type="entry name" value="Ribosomal_uL6-like_a/b-dom_sf"/>
</dbReference>
<evidence type="ECO:0000256" key="5">
    <source>
        <dbReference type="ARBA" id="ARBA00035349"/>
    </source>
</evidence>
<dbReference type="Gene3D" id="3.90.930.12">
    <property type="entry name" value="Ribosomal protein L6, alpha-beta domain"/>
    <property type="match status" value="2"/>
</dbReference>
<dbReference type="PROSITE" id="PS00700">
    <property type="entry name" value="RIBOSOMAL_L6_2"/>
    <property type="match status" value="1"/>
</dbReference>
<dbReference type="FunFam" id="3.90.930.12:FF:000003">
    <property type="entry name" value="60S ribosomal protein L9"/>
    <property type="match status" value="1"/>
</dbReference>
<keyword evidence="8" id="KW-1185">Reference proteome</keyword>
<dbReference type="Proteomes" id="UP000242188">
    <property type="component" value="Unassembled WGS sequence"/>
</dbReference>
<name>A0A210PLC0_MIZYE</name>
<dbReference type="PANTHER" id="PTHR11655">
    <property type="entry name" value="60S/50S RIBOSOMAL PROTEIN L6/L9"/>
    <property type="match status" value="1"/>
</dbReference>
<dbReference type="AlphaFoldDB" id="A0A210PLC0"/>
<dbReference type="GO" id="GO:0019843">
    <property type="term" value="F:rRNA binding"/>
    <property type="evidence" value="ECO:0007669"/>
    <property type="project" value="InterPro"/>
</dbReference>
<evidence type="ECO:0000256" key="1">
    <source>
        <dbReference type="ARBA" id="ARBA00009356"/>
    </source>
</evidence>
<accession>A0A210PLC0</accession>
<evidence type="ECO:0000256" key="2">
    <source>
        <dbReference type="ARBA" id="ARBA00022980"/>
    </source>
</evidence>
<keyword evidence="2 7" id="KW-0689">Ribosomal protein</keyword>
<feature type="domain" description="Large ribosomal subunit protein uL6 alpha-beta" evidence="6">
    <location>
        <begin position="97"/>
        <end position="176"/>
    </location>
</feature>
<dbReference type="InterPro" id="IPR000702">
    <property type="entry name" value="Ribosomal_uL6-like"/>
</dbReference>
<sequence length="272" mass="30994">MKIVQSNQLVKIQPGLTGSVKARKVIITGPRGTLTRSFRHLAVDISMIGKNTIKVEKWYGKHKELAAVRTVCSHIENMMKGVTKGYLYKMRSVYAHFPINVAIMDGGHAVEVRNFLGEKFTRKVNMLPGVTFSTSPSMKDEFFLQGNDIEAVSRSAALVQQSTSVKDKDIRKFLDGIYVSEKTNVFSDTLVSPSFIYRFVPLVKLYCTKPRTSSISLVTPWYSITKLYMGIIHRTWLFRQLKSSADTDKEEMLILKEKRNIRKKCERNTGRT</sequence>
<dbReference type="GO" id="GO:0022625">
    <property type="term" value="C:cytosolic large ribosomal subunit"/>
    <property type="evidence" value="ECO:0007669"/>
    <property type="project" value="TreeGrafter"/>
</dbReference>
<comment type="caution">
    <text evidence="7">The sequence shown here is derived from an EMBL/GenBank/DDBJ whole genome shotgun (WGS) entry which is preliminary data.</text>
</comment>
<keyword evidence="3" id="KW-0687">Ribonucleoprotein</keyword>
<dbReference type="FunFam" id="3.90.930.12:FF:000004">
    <property type="entry name" value="60S ribosomal protein L9"/>
    <property type="match status" value="1"/>
</dbReference>
<gene>
    <name evidence="7" type="ORF">KP79_PYT12701</name>
</gene>
<protein>
    <recommendedName>
        <fullName evidence="4">Large ribosomal subunit protein uL6</fullName>
    </recommendedName>
    <alternativeName>
        <fullName evidence="5">60S ribosomal protein L9</fullName>
    </alternativeName>
</protein>
<evidence type="ECO:0000259" key="6">
    <source>
        <dbReference type="Pfam" id="PF00347"/>
    </source>
</evidence>
<proteinExistence type="inferred from homology"/>
<evidence type="ECO:0000313" key="8">
    <source>
        <dbReference type="Proteomes" id="UP000242188"/>
    </source>
</evidence>
<dbReference type="OrthoDB" id="10252633at2759"/>
<dbReference type="InterPro" id="IPR002359">
    <property type="entry name" value="Ribosomal_uL6_CS2"/>
</dbReference>
<reference evidence="7 8" key="1">
    <citation type="journal article" date="2017" name="Nat. Ecol. Evol.">
        <title>Scallop genome provides insights into evolution of bilaterian karyotype and development.</title>
        <authorList>
            <person name="Wang S."/>
            <person name="Zhang J."/>
            <person name="Jiao W."/>
            <person name="Li J."/>
            <person name="Xun X."/>
            <person name="Sun Y."/>
            <person name="Guo X."/>
            <person name="Huan P."/>
            <person name="Dong B."/>
            <person name="Zhang L."/>
            <person name="Hu X."/>
            <person name="Sun X."/>
            <person name="Wang J."/>
            <person name="Zhao C."/>
            <person name="Wang Y."/>
            <person name="Wang D."/>
            <person name="Huang X."/>
            <person name="Wang R."/>
            <person name="Lv J."/>
            <person name="Li Y."/>
            <person name="Zhang Z."/>
            <person name="Liu B."/>
            <person name="Lu W."/>
            <person name="Hui Y."/>
            <person name="Liang J."/>
            <person name="Zhou Z."/>
            <person name="Hou R."/>
            <person name="Li X."/>
            <person name="Liu Y."/>
            <person name="Li H."/>
            <person name="Ning X."/>
            <person name="Lin Y."/>
            <person name="Zhao L."/>
            <person name="Xing Q."/>
            <person name="Dou J."/>
            <person name="Li Y."/>
            <person name="Mao J."/>
            <person name="Guo H."/>
            <person name="Dou H."/>
            <person name="Li T."/>
            <person name="Mu C."/>
            <person name="Jiang W."/>
            <person name="Fu Q."/>
            <person name="Fu X."/>
            <person name="Miao Y."/>
            <person name="Liu J."/>
            <person name="Yu Q."/>
            <person name="Li R."/>
            <person name="Liao H."/>
            <person name="Li X."/>
            <person name="Kong Y."/>
            <person name="Jiang Z."/>
            <person name="Chourrout D."/>
            <person name="Li R."/>
            <person name="Bao Z."/>
        </authorList>
    </citation>
    <scope>NUCLEOTIDE SEQUENCE [LARGE SCALE GENOMIC DNA]</scope>
    <source>
        <strain evidence="7 8">PY_sf001</strain>
    </source>
</reference>